<organism evidence="1 2">
    <name type="scientific">Pedobacter xixiisoli</name>
    <dbReference type="NCBI Taxonomy" id="1476464"/>
    <lineage>
        <taxon>Bacteria</taxon>
        <taxon>Pseudomonadati</taxon>
        <taxon>Bacteroidota</taxon>
        <taxon>Sphingobacteriia</taxon>
        <taxon>Sphingobacteriales</taxon>
        <taxon>Sphingobacteriaceae</taxon>
        <taxon>Pedobacter</taxon>
    </lineage>
</organism>
<evidence type="ECO:0000313" key="1">
    <source>
        <dbReference type="EMBL" id="SOD17546.1"/>
    </source>
</evidence>
<dbReference type="NCBIfam" id="TIGR02436">
    <property type="entry name" value="four helix bundle protein"/>
    <property type="match status" value="1"/>
</dbReference>
<dbReference type="EMBL" id="OCMT01000003">
    <property type="protein sequence ID" value="SOD17546.1"/>
    <property type="molecule type" value="Genomic_DNA"/>
</dbReference>
<dbReference type="AlphaFoldDB" id="A0A286A6L9"/>
<dbReference type="Pfam" id="PF05635">
    <property type="entry name" value="23S_rRNA_IVP"/>
    <property type="match status" value="1"/>
</dbReference>
<name>A0A286A6L9_9SPHI</name>
<dbReference type="PANTHER" id="PTHR38471:SF2">
    <property type="entry name" value="FOUR HELIX BUNDLE PROTEIN"/>
    <property type="match status" value="1"/>
</dbReference>
<sequence length="120" mass="13782">MAYQKYTELEVWKTARIFAAYIYKLTASFPKEETYGLTSQIRRCAVSVPSNIAEGLGRQHPKETIQFLAIARGSLYELETQLYVSFDIGFISEIQLTESIAQIEMLGKLINGYIRYLNKE</sequence>
<dbReference type="RefSeq" id="WP_097132420.1">
    <property type="nucleotide sequence ID" value="NZ_OCMT01000003.1"/>
</dbReference>
<proteinExistence type="predicted"/>
<keyword evidence="2" id="KW-1185">Reference proteome</keyword>
<accession>A0A286A6L9</accession>
<dbReference type="SUPFAM" id="SSF158446">
    <property type="entry name" value="IVS-encoded protein-like"/>
    <property type="match status" value="1"/>
</dbReference>
<dbReference type="InterPro" id="IPR012657">
    <property type="entry name" value="23S_rRNA-intervening_sequence"/>
</dbReference>
<dbReference type="OrthoDB" id="9811959at2"/>
<dbReference type="Proteomes" id="UP000219281">
    <property type="component" value="Unassembled WGS sequence"/>
</dbReference>
<dbReference type="PANTHER" id="PTHR38471">
    <property type="entry name" value="FOUR HELIX BUNDLE PROTEIN"/>
    <property type="match status" value="1"/>
</dbReference>
<gene>
    <name evidence="1" type="ORF">SAMN06297358_2572</name>
</gene>
<protein>
    <submittedName>
        <fullName evidence="1">Four helix bundle protein</fullName>
    </submittedName>
</protein>
<evidence type="ECO:0000313" key="2">
    <source>
        <dbReference type="Proteomes" id="UP000219281"/>
    </source>
</evidence>
<dbReference type="Gene3D" id="1.20.1440.60">
    <property type="entry name" value="23S rRNA-intervening sequence"/>
    <property type="match status" value="1"/>
</dbReference>
<dbReference type="InterPro" id="IPR036583">
    <property type="entry name" value="23S_rRNA_IVS_sf"/>
</dbReference>
<dbReference type="CDD" id="cd16377">
    <property type="entry name" value="23S_rRNA_IVP_like"/>
    <property type="match status" value="1"/>
</dbReference>
<reference evidence="2" key="1">
    <citation type="submission" date="2017-09" db="EMBL/GenBank/DDBJ databases">
        <authorList>
            <person name="Varghese N."/>
            <person name="Submissions S."/>
        </authorList>
    </citation>
    <scope>NUCLEOTIDE SEQUENCE [LARGE SCALE GENOMIC DNA]</scope>
    <source>
        <strain evidence="2">CGMCC 1.12803</strain>
    </source>
</reference>